<dbReference type="InterPro" id="IPR019757">
    <property type="entry name" value="Pept_S26A_signal_pept_1_Lys-AS"/>
</dbReference>
<name>A0A813EPI9_POLGL</name>
<keyword evidence="3" id="KW-0378">Hydrolase</keyword>
<keyword evidence="12" id="KW-1185">Reference proteome</keyword>
<keyword evidence="5" id="KW-0472">Membrane</keyword>
<dbReference type="InterPro" id="IPR036286">
    <property type="entry name" value="LexA/Signal_pep-like_sf"/>
</dbReference>
<evidence type="ECO:0000256" key="1">
    <source>
        <dbReference type="ARBA" id="ARBA00004273"/>
    </source>
</evidence>
<dbReference type="GO" id="GO:0042720">
    <property type="term" value="C:mitochondrial inner membrane peptidase complex"/>
    <property type="evidence" value="ECO:0007669"/>
    <property type="project" value="TreeGrafter"/>
</dbReference>
<comment type="similarity">
    <text evidence="6">Belongs to the peptidase S26 family. IMP1 subfamily.</text>
</comment>
<sequence>MLGRLSFWWRTDAWPLVTEAGGFGVRWLQLVGLLHCVQEYGIDFSTTVGASMIPVFNSSGDVLLFERFSHRMVGWGRGEVVVATSPKDPDARICKRILGLPGDRVMMGEAADSREVVVPRGHVWLQGDNRAASHDSRHYGPVPVGLLQGKVRAKLWPPTEIGPIRRNMS</sequence>
<dbReference type="GO" id="GO:0006627">
    <property type="term" value="P:protein processing involved in protein targeting to mitochondrion"/>
    <property type="evidence" value="ECO:0007669"/>
    <property type="project" value="TreeGrafter"/>
</dbReference>
<evidence type="ECO:0000313" key="11">
    <source>
        <dbReference type="EMBL" id="CAE8678137.1"/>
    </source>
</evidence>
<reference evidence="9" key="1">
    <citation type="submission" date="2021-02" db="EMBL/GenBank/DDBJ databases">
        <authorList>
            <person name="Dougan E. K."/>
            <person name="Rhodes N."/>
            <person name="Thang M."/>
            <person name="Chan C."/>
        </authorList>
    </citation>
    <scope>NUCLEOTIDE SEQUENCE</scope>
</reference>
<dbReference type="PANTHER" id="PTHR12383:SF16">
    <property type="entry name" value="MITOCHONDRIAL INNER MEMBRANE PROTEASE SUBUNIT 1"/>
    <property type="match status" value="1"/>
</dbReference>
<dbReference type="InterPro" id="IPR019533">
    <property type="entry name" value="Peptidase_S26"/>
</dbReference>
<evidence type="ECO:0000313" key="12">
    <source>
        <dbReference type="Proteomes" id="UP000654075"/>
    </source>
</evidence>
<evidence type="ECO:0000256" key="6">
    <source>
        <dbReference type="ARBA" id="ARBA00038445"/>
    </source>
</evidence>
<evidence type="ECO:0000313" key="10">
    <source>
        <dbReference type="EMBL" id="CAE8627666.1"/>
    </source>
</evidence>
<dbReference type="SUPFAM" id="SSF51306">
    <property type="entry name" value="LexA/Signal peptidase"/>
    <property type="match status" value="1"/>
</dbReference>
<dbReference type="OrthoDB" id="308440at2759"/>
<evidence type="ECO:0000313" key="9">
    <source>
        <dbReference type="EMBL" id="CAE8603920.1"/>
    </source>
</evidence>
<dbReference type="InterPro" id="IPR000223">
    <property type="entry name" value="Pept_S26A_signal_pept_1"/>
</dbReference>
<dbReference type="InterPro" id="IPR052064">
    <property type="entry name" value="Mito_IMP1_subunit"/>
</dbReference>
<feature type="active site" evidence="7">
    <location>
        <position position="51"/>
    </location>
</feature>
<comment type="subcellular location">
    <subcellularLocation>
        <location evidence="1">Mitochondrion inner membrane</location>
    </subcellularLocation>
</comment>
<evidence type="ECO:0000256" key="4">
    <source>
        <dbReference type="ARBA" id="ARBA00023128"/>
    </source>
</evidence>
<evidence type="ECO:0000256" key="3">
    <source>
        <dbReference type="ARBA" id="ARBA00022801"/>
    </source>
</evidence>
<dbReference type="AlphaFoldDB" id="A0A813EPI9"/>
<comment type="caution">
    <text evidence="9">The sequence shown here is derived from an EMBL/GenBank/DDBJ whole genome shotgun (WGS) entry which is preliminary data.</text>
</comment>
<proteinExistence type="inferred from homology"/>
<keyword evidence="4" id="KW-0496">Mitochondrion</keyword>
<dbReference type="EMBL" id="CAJNNV010029234">
    <property type="protein sequence ID" value="CAE8627666.1"/>
    <property type="molecule type" value="Genomic_DNA"/>
</dbReference>
<protein>
    <recommendedName>
        <fullName evidence="8">Peptidase S26 domain-containing protein</fullName>
    </recommendedName>
</protein>
<dbReference type="Proteomes" id="UP000626109">
    <property type="component" value="Unassembled WGS sequence"/>
</dbReference>
<dbReference type="CDD" id="cd06530">
    <property type="entry name" value="S26_SPase_I"/>
    <property type="match status" value="1"/>
</dbReference>
<dbReference type="EMBL" id="CAJNNW010025658">
    <property type="protein sequence ID" value="CAE8678137.1"/>
    <property type="molecule type" value="Genomic_DNA"/>
</dbReference>
<evidence type="ECO:0000256" key="7">
    <source>
        <dbReference type="PIRSR" id="PIRSR600223-1"/>
    </source>
</evidence>
<feature type="active site" evidence="7">
    <location>
        <position position="95"/>
    </location>
</feature>
<keyword evidence="2" id="KW-0999">Mitochondrion inner membrane</keyword>
<dbReference type="Proteomes" id="UP000654075">
    <property type="component" value="Unassembled WGS sequence"/>
</dbReference>
<feature type="domain" description="Peptidase S26" evidence="8">
    <location>
        <begin position="114"/>
        <end position="156"/>
    </location>
</feature>
<gene>
    <name evidence="9" type="ORF">PGLA1383_LOCUS22118</name>
    <name evidence="10" type="ORF">PGLA1383_LOCUS44396</name>
    <name evidence="11" type="ORF">PGLA2088_LOCUS20646</name>
</gene>
<dbReference type="PROSITE" id="PS00760">
    <property type="entry name" value="SPASE_I_2"/>
    <property type="match status" value="1"/>
</dbReference>
<feature type="domain" description="Peptidase S26" evidence="8">
    <location>
        <begin position="28"/>
        <end position="108"/>
    </location>
</feature>
<dbReference type="Gene3D" id="2.10.109.10">
    <property type="entry name" value="Umud Fragment, subunit A"/>
    <property type="match status" value="1"/>
</dbReference>
<dbReference type="GO" id="GO:0004252">
    <property type="term" value="F:serine-type endopeptidase activity"/>
    <property type="evidence" value="ECO:0007669"/>
    <property type="project" value="InterPro"/>
</dbReference>
<dbReference type="PRINTS" id="PR00727">
    <property type="entry name" value="LEADERPTASE"/>
</dbReference>
<dbReference type="EMBL" id="CAJNNV010015866">
    <property type="protein sequence ID" value="CAE8603920.1"/>
    <property type="molecule type" value="Genomic_DNA"/>
</dbReference>
<accession>A0A813EPI9</accession>
<dbReference type="PANTHER" id="PTHR12383">
    <property type="entry name" value="PROTEASE FAMILY S26 MITOCHONDRIAL INNER MEMBRANE PROTEASE-RELATED"/>
    <property type="match status" value="1"/>
</dbReference>
<evidence type="ECO:0000256" key="2">
    <source>
        <dbReference type="ARBA" id="ARBA00022792"/>
    </source>
</evidence>
<organism evidence="9 12">
    <name type="scientific">Polarella glacialis</name>
    <name type="common">Dinoflagellate</name>
    <dbReference type="NCBI Taxonomy" id="89957"/>
    <lineage>
        <taxon>Eukaryota</taxon>
        <taxon>Sar</taxon>
        <taxon>Alveolata</taxon>
        <taxon>Dinophyceae</taxon>
        <taxon>Suessiales</taxon>
        <taxon>Suessiaceae</taxon>
        <taxon>Polarella</taxon>
    </lineage>
</organism>
<evidence type="ECO:0000259" key="8">
    <source>
        <dbReference type="Pfam" id="PF10502"/>
    </source>
</evidence>
<evidence type="ECO:0000256" key="5">
    <source>
        <dbReference type="ARBA" id="ARBA00023136"/>
    </source>
</evidence>
<dbReference type="Pfam" id="PF10502">
    <property type="entry name" value="Peptidase_S26"/>
    <property type="match status" value="2"/>
</dbReference>
<dbReference type="OMA" id="SSFWNVA"/>
<dbReference type="GO" id="GO:0006465">
    <property type="term" value="P:signal peptide processing"/>
    <property type="evidence" value="ECO:0007669"/>
    <property type="project" value="InterPro"/>
</dbReference>